<evidence type="ECO:0000313" key="3">
    <source>
        <dbReference type="Proteomes" id="UP000193240"/>
    </source>
</evidence>
<reference evidence="2 3" key="1">
    <citation type="journal article" date="2017" name="Genome Announc.">
        <title>Genome sequence of the saprophytic ascomycete Epicoccum nigrum ICMP 19927 strain isolated from New Zealand.</title>
        <authorList>
            <person name="Fokin M."/>
            <person name="Fleetwood D."/>
            <person name="Weir B.S."/>
            <person name="Villas-Boas S.G."/>
        </authorList>
    </citation>
    <scope>NUCLEOTIDE SEQUENCE [LARGE SCALE GENOMIC DNA]</scope>
    <source>
        <strain evidence="2 3">ICMP 19927</strain>
    </source>
</reference>
<feature type="compositionally biased region" description="Polar residues" evidence="1">
    <location>
        <begin position="14"/>
        <end position="24"/>
    </location>
</feature>
<feature type="region of interest" description="Disordered" evidence="1">
    <location>
        <begin position="1"/>
        <end position="32"/>
    </location>
</feature>
<sequence length="297" mass="33151">MFDRHPEYAPQASDGYTSNYPSSTEEFDDSSSHYQRQWGALTTVQPYLKGEIPFADQQMGDLPQTDLPDEAPQHHYGSAGRLDARDYGHSVASTSWSEWQFQTPSGVEYSREGARADNERLQWTSLSTHASLGELDNFNNDDGAEDLDGVEEVNGMCSADYFGSSKLSTPEPSFTTENTLPAEGPDNVFLQGVLSREDGHHEALYPYTNQLLNRIEPLEHGFQPYMDATLDNPINSDHDDWSMPHNEMANAPQPSQDIGGQRQMEAPGIGPTNDFQYRVREDTPVFLRQTDFGSGSV</sequence>
<gene>
    <name evidence="2" type="ORF">B5807_09446</name>
</gene>
<name>A0A1Y2LNQ2_EPING</name>
<dbReference type="InParanoid" id="A0A1Y2LNQ2"/>
<dbReference type="EMBL" id="KZ107853">
    <property type="protein sequence ID" value="OSS45593.1"/>
    <property type="molecule type" value="Genomic_DNA"/>
</dbReference>
<keyword evidence="3" id="KW-1185">Reference proteome</keyword>
<organism evidence="2 3">
    <name type="scientific">Epicoccum nigrum</name>
    <name type="common">Soil fungus</name>
    <name type="synonym">Epicoccum purpurascens</name>
    <dbReference type="NCBI Taxonomy" id="105696"/>
    <lineage>
        <taxon>Eukaryota</taxon>
        <taxon>Fungi</taxon>
        <taxon>Dikarya</taxon>
        <taxon>Ascomycota</taxon>
        <taxon>Pezizomycotina</taxon>
        <taxon>Dothideomycetes</taxon>
        <taxon>Pleosporomycetidae</taxon>
        <taxon>Pleosporales</taxon>
        <taxon>Pleosporineae</taxon>
        <taxon>Didymellaceae</taxon>
        <taxon>Epicoccum</taxon>
    </lineage>
</organism>
<evidence type="ECO:0000256" key="1">
    <source>
        <dbReference type="SAM" id="MobiDB-lite"/>
    </source>
</evidence>
<evidence type="ECO:0000313" key="2">
    <source>
        <dbReference type="EMBL" id="OSS45593.1"/>
    </source>
</evidence>
<accession>A0A1Y2LNQ2</accession>
<feature type="region of interest" description="Disordered" evidence="1">
    <location>
        <begin position="251"/>
        <end position="275"/>
    </location>
</feature>
<dbReference type="AlphaFoldDB" id="A0A1Y2LNQ2"/>
<protein>
    <submittedName>
        <fullName evidence="2">Uncharacterized protein</fullName>
    </submittedName>
</protein>
<proteinExistence type="predicted"/>
<dbReference type="Proteomes" id="UP000193240">
    <property type="component" value="Unassembled WGS sequence"/>
</dbReference>